<evidence type="ECO:0000313" key="3">
    <source>
        <dbReference type="Proteomes" id="UP000027195"/>
    </source>
</evidence>
<reference evidence="3" key="1">
    <citation type="journal article" date="2014" name="Proc. Natl. Acad. Sci. U.S.A.">
        <title>Extensive sampling of basidiomycete genomes demonstrates inadequacy of the white-rot/brown-rot paradigm for wood decay fungi.</title>
        <authorList>
            <person name="Riley R."/>
            <person name="Salamov A.A."/>
            <person name="Brown D.W."/>
            <person name="Nagy L.G."/>
            <person name="Floudas D."/>
            <person name="Held B.W."/>
            <person name="Levasseur A."/>
            <person name="Lombard V."/>
            <person name="Morin E."/>
            <person name="Otillar R."/>
            <person name="Lindquist E.A."/>
            <person name="Sun H."/>
            <person name="LaButti K.M."/>
            <person name="Schmutz J."/>
            <person name="Jabbour D."/>
            <person name="Luo H."/>
            <person name="Baker S.E."/>
            <person name="Pisabarro A.G."/>
            <person name="Walton J.D."/>
            <person name="Blanchette R.A."/>
            <person name="Henrissat B."/>
            <person name="Martin F."/>
            <person name="Cullen D."/>
            <person name="Hibbett D.S."/>
            <person name="Grigoriev I.V."/>
        </authorList>
    </citation>
    <scope>NUCLEOTIDE SEQUENCE [LARGE SCALE GENOMIC DNA]</scope>
    <source>
        <strain evidence="3">FD-172 SS1</strain>
    </source>
</reference>
<proteinExistence type="predicted"/>
<sequence length="58" mass="6603">LCHWSRRSASPLTSARHLSAMPHSHLAATISPHPLQDHPRPPRSLTPFFRAPRLPMYL</sequence>
<evidence type="ECO:0000313" key="2">
    <source>
        <dbReference type="EMBL" id="KDQ13902.1"/>
    </source>
</evidence>
<dbReference type="Proteomes" id="UP000027195">
    <property type="component" value="Unassembled WGS sequence"/>
</dbReference>
<feature type="non-terminal residue" evidence="2">
    <location>
        <position position="58"/>
    </location>
</feature>
<feature type="region of interest" description="Disordered" evidence="1">
    <location>
        <begin position="25"/>
        <end position="47"/>
    </location>
</feature>
<protein>
    <submittedName>
        <fullName evidence="2">Uncharacterized protein</fullName>
    </submittedName>
</protein>
<keyword evidence="3" id="KW-1185">Reference proteome</keyword>
<dbReference type="InParanoid" id="A0A067MPW6"/>
<evidence type="ECO:0000256" key="1">
    <source>
        <dbReference type="SAM" id="MobiDB-lite"/>
    </source>
</evidence>
<feature type="non-terminal residue" evidence="2">
    <location>
        <position position="1"/>
    </location>
</feature>
<organism evidence="2 3">
    <name type="scientific">Botryobasidium botryosum (strain FD-172 SS1)</name>
    <dbReference type="NCBI Taxonomy" id="930990"/>
    <lineage>
        <taxon>Eukaryota</taxon>
        <taxon>Fungi</taxon>
        <taxon>Dikarya</taxon>
        <taxon>Basidiomycota</taxon>
        <taxon>Agaricomycotina</taxon>
        <taxon>Agaricomycetes</taxon>
        <taxon>Cantharellales</taxon>
        <taxon>Botryobasidiaceae</taxon>
        <taxon>Botryobasidium</taxon>
    </lineage>
</organism>
<gene>
    <name evidence="2" type="ORF">BOTBODRAFT_33316</name>
</gene>
<dbReference type="HOGENOM" id="CLU_2984425_0_0_1"/>
<name>A0A067MPW6_BOTB1</name>
<dbReference type="EMBL" id="KL198041">
    <property type="protein sequence ID" value="KDQ13902.1"/>
    <property type="molecule type" value="Genomic_DNA"/>
</dbReference>
<dbReference type="AlphaFoldDB" id="A0A067MPW6"/>
<accession>A0A067MPW6</accession>